<dbReference type="PANTHER" id="PTHR21198:SF3">
    <property type="entry name" value="GLUTAMATE RACEMASE"/>
    <property type="match status" value="1"/>
</dbReference>
<evidence type="ECO:0000313" key="3">
    <source>
        <dbReference type="Proteomes" id="UP000179014"/>
    </source>
</evidence>
<evidence type="ECO:0000313" key="2">
    <source>
        <dbReference type="EMBL" id="OGG40597.1"/>
    </source>
</evidence>
<dbReference type="InterPro" id="IPR033134">
    <property type="entry name" value="Asp/Glu_racemase_AS_2"/>
</dbReference>
<proteinExistence type="predicted"/>
<evidence type="ECO:0000256" key="1">
    <source>
        <dbReference type="ARBA" id="ARBA00023235"/>
    </source>
</evidence>
<dbReference type="PROSITE" id="PS00924">
    <property type="entry name" value="ASP_GLU_RACEMASE_2"/>
    <property type="match status" value="1"/>
</dbReference>
<dbReference type="InterPro" id="IPR001920">
    <property type="entry name" value="Asp/Glu_race"/>
</dbReference>
<dbReference type="Pfam" id="PF01177">
    <property type="entry name" value="Asp_Glu_race"/>
    <property type="match status" value="1"/>
</dbReference>
<organism evidence="2 3">
    <name type="scientific">Candidatus Kaiserbacteria bacterium GWA2_50_9</name>
    <dbReference type="NCBI Taxonomy" id="1798474"/>
    <lineage>
        <taxon>Bacteria</taxon>
        <taxon>Candidatus Kaiseribacteriota</taxon>
    </lineage>
</organism>
<dbReference type="AlphaFoldDB" id="A0A1F6BVQ1"/>
<reference evidence="2 3" key="1">
    <citation type="journal article" date="2016" name="Nat. Commun.">
        <title>Thousands of microbial genomes shed light on interconnected biogeochemical processes in an aquifer system.</title>
        <authorList>
            <person name="Anantharaman K."/>
            <person name="Brown C.T."/>
            <person name="Hug L.A."/>
            <person name="Sharon I."/>
            <person name="Castelle C.J."/>
            <person name="Probst A.J."/>
            <person name="Thomas B.C."/>
            <person name="Singh A."/>
            <person name="Wilkins M.J."/>
            <person name="Karaoz U."/>
            <person name="Brodie E.L."/>
            <person name="Williams K.H."/>
            <person name="Hubbard S.S."/>
            <person name="Banfield J.F."/>
        </authorList>
    </citation>
    <scope>NUCLEOTIDE SEQUENCE [LARGE SCALE GENOMIC DNA]</scope>
</reference>
<gene>
    <name evidence="2" type="ORF">A2118_01965</name>
</gene>
<dbReference type="EMBL" id="MFKN01000026">
    <property type="protein sequence ID" value="OGG40597.1"/>
    <property type="molecule type" value="Genomic_DNA"/>
</dbReference>
<sequence length="252" mass="27504">MIGIFDSGSGGLTVFKAVRERMPSADILYFGDIKNAPYGSKTNSELSVLTVRAIELLQKRGAESIVSACNSVSASLAVSLFDALSLTPPQLIEMVGPTVSSFKNSSARLLLVATPATIQSEIYQNAFRMIGKDVTAVAIPGLASAIEFGSSDEDMERIIRTVFAKTKPRDFDVLILACTHYPLVEHIFKHVFDSLYLFDPALAVADRAKRTLWPREVGDGTTHFIISKDSQPFRARVAQLSLGREFSVEVLD</sequence>
<dbReference type="GO" id="GO:0047661">
    <property type="term" value="F:amino-acid racemase activity"/>
    <property type="evidence" value="ECO:0007669"/>
    <property type="project" value="InterPro"/>
</dbReference>
<protein>
    <submittedName>
        <fullName evidence="2">Uncharacterized protein</fullName>
    </submittedName>
</protein>
<dbReference type="Proteomes" id="UP000179014">
    <property type="component" value="Unassembled WGS sequence"/>
</dbReference>
<dbReference type="InterPro" id="IPR015942">
    <property type="entry name" value="Asp/Glu/hydantoin_racemase"/>
</dbReference>
<dbReference type="STRING" id="1798474.A2118_01965"/>
<keyword evidence="1" id="KW-0413">Isomerase</keyword>
<name>A0A1F6BVQ1_9BACT</name>
<accession>A0A1F6BVQ1</accession>
<comment type="caution">
    <text evidence="2">The sequence shown here is derived from an EMBL/GenBank/DDBJ whole genome shotgun (WGS) entry which is preliminary data.</text>
</comment>
<dbReference type="PANTHER" id="PTHR21198">
    <property type="entry name" value="GLUTAMATE RACEMASE"/>
    <property type="match status" value="1"/>
</dbReference>
<dbReference type="SUPFAM" id="SSF53681">
    <property type="entry name" value="Aspartate/glutamate racemase"/>
    <property type="match status" value="2"/>
</dbReference>
<dbReference type="Gene3D" id="3.40.50.1860">
    <property type="match status" value="2"/>
</dbReference>